<proteinExistence type="predicted"/>
<name>A0A3S0PI00_9FLAO</name>
<sequence length="94" mass="11458">MENIQNSRVWIFKKLITCFDKFYIENLNIWDYKWIYLDEFVTVEDPIYKQKYNAQVLSIVQGDTTIYFLAVEFSNTNWGIYLKDDYETKLIKFA</sequence>
<evidence type="ECO:0000313" key="1">
    <source>
        <dbReference type="EMBL" id="RTZ03570.1"/>
    </source>
</evidence>
<keyword evidence="2" id="KW-1185">Reference proteome</keyword>
<protein>
    <submittedName>
        <fullName evidence="1">Uncharacterized protein</fullName>
    </submittedName>
</protein>
<dbReference type="Proteomes" id="UP000280825">
    <property type="component" value="Unassembled WGS sequence"/>
</dbReference>
<evidence type="ECO:0000313" key="2">
    <source>
        <dbReference type="Proteomes" id="UP000280825"/>
    </source>
</evidence>
<dbReference type="RefSeq" id="WP_126562483.1">
    <property type="nucleotide sequence ID" value="NZ_RYDJ01000013.1"/>
</dbReference>
<gene>
    <name evidence="1" type="ORF">EKL98_11285</name>
</gene>
<accession>A0A3S0PI00</accession>
<organism evidence="1 2">
    <name type="scientific">Flavobacterium bomense</name>
    <dbReference type="NCBI Taxonomy" id="2497483"/>
    <lineage>
        <taxon>Bacteria</taxon>
        <taxon>Pseudomonadati</taxon>
        <taxon>Bacteroidota</taxon>
        <taxon>Flavobacteriia</taxon>
        <taxon>Flavobacteriales</taxon>
        <taxon>Flavobacteriaceae</taxon>
        <taxon>Flavobacterium</taxon>
    </lineage>
</organism>
<reference evidence="1 2" key="1">
    <citation type="submission" date="2018-12" db="EMBL/GenBank/DDBJ databases">
        <title>Flavobacterium sp. nov., isolated from glacier ice.</title>
        <authorList>
            <person name="Liu Q."/>
            <person name="Xin Y.-H."/>
        </authorList>
    </citation>
    <scope>NUCLEOTIDE SEQUENCE [LARGE SCALE GENOMIC DNA]</scope>
    <source>
        <strain evidence="1 2">RB1N8</strain>
    </source>
</reference>
<dbReference type="EMBL" id="RYDJ01000013">
    <property type="protein sequence ID" value="RTZ03570.1"/>
    <property type="molecule type" value="Genomic_DNA"/>
</dbReference>
<dbReference type="AlphaFoldDB" id="A0A3S0PI00"/>
<comment type="caution">
    <text evidence="1">The sequence shown here is derived from an EMBL/GenBank/DDBJ whole genome shotgun (WGS) entry which is preliminary data.</text>
</comment>